<evidence type="ECO:0000259" key="2">
    <source>
        <dbReference type="SMART" id="SM00267"/>
    </source>
</evidence>
<dbReference type="InterPro" id="IPR043128">
    <property type="entry name" value="Rev_trsase/Diguanyl_cyclase"/>
</dbReference>
<dbReference type="InterPro" id="IPR003018">
    <property type="entry name" value="GAF"/>
</dbReference>
<dbReference type="Gene3D" id="3.30.70.270">
    <property type="match status" value="1"/>
</dbReference>
<keyword evidence="4" id="KW-1185">Reference proteome</keyword>
<name>A0A0A7EDT5_9GAMM</name>
<dbReference type="Gene3D" id="3.30.450.40">
    <property type="match status" value="1"/>
</dbReference>
<evidence type="ECO:0000313" key="3">
    <source>
        <dbReference type="EMBL" id="AIY64830.1"/>
    </source>
</evidence>
<dbReference type="OrthoDB" id="9812358at2"/>
<dbReference type="InterPro" id="IPR029787">
    <property type="entry name" value="Nucleotide_cyclase"/>
</dbReference>
<dbReference type="PANTHER" id="PTHR43102:SF2">
    <property type="entry name" value="GAF DOMAIN-CONTAINING PROTEIN"/>
    <property type="match status" value="1"/>
</dbReference>
<proteinExistence type="predicted"/>
<reference evidence="3 4" key="1">
    <citation type="submission" date="2014-11" db="EMBL/GenBank/DDBJ databases">
        <title>Complete Genome Sequence of Pseudoalteromonas sp. Strain OCN003 Isolated from Kaneohe Bay, Oahu, Hawaii.</title>
        <authorList>
            <person name="Beurmann S."/>
            <person name="Videau P."/>
            <person name="Ushijima B."/>
            <person name="Smith A.M."/>
            <person name="Aeby G.S."/>
            <person name="Callahan S.M."/>
            <person name="Belcaid M."/>
        </authorList>
    </citation>
    <scope>NUCLEOTIDE SEQUENCE [LARGE SCALE GENOMIC DNA]</scope>
    <source>
        <strain evidence="3 4">OCN003</strain>
    </source>
</reference>
<dbReference type="InterPro" id="IPR000160">
    <property type="entry name" value="GGDEF_dom"/>
</dbReference>
<accession>A0A0A7EDT5</accession>
<dbReference type="PANTHER" id="PTHR43102">
    <property type="entry name" value="SLR1143 PROTEIN"/>
    <property type="match status" value="1"/>
</dbReference>
<evidence type="ECO:0000313" key="4">
    <source>
        <dbReference type="Proteomes" id="UP000030341"/>
    </source>
</evidence>
<protein>
    <submittedName>
        <fullName evidence="3">Diguanylate cyclase</fullName>
    </submittedName>
</protein>
<dbReference type="STRING" id="1348114.OM33_06460"/>
<dbReference type="Pfam" id="PF00990">
    <property type="entry name" value="GGDEF"/>
    <property type="match status" value="1"/>
</dbReference>
<dbReference type="eggNOG" id="COG2203">
    <property type="taxonomic scope" value="Bacteria"/>
</dbReference>
<dbReference type="Pfam" id="PF01590">
    <property type="entry name" value="GAF"/>
    <property type="match status" value="1"/>
</dbReference>
<evidence type="ECO:0000259" key="1">
    <source>
        <dbReference type="SMART" id="SM00065"/>
    </source>
</evidence>
<dbReference type="KEGG" id="pseo:OM33_06460"/>
<dbReference type="SUPFAM" id="SSF55073">
    <property type="entry name" value="Nucleotide cyclase"/>
    <property type="match status" value="1"/>
</dbReference>
<gene>
    <name evidence="3" type="ORF">OM33_06460</name>
</gene>
<dbReference type="AlphaFoldDB" id="A0A0A7EDT5"/>
<dbReference type="SUPFAM" id="SSF55781">
    <property type="entry name" value="GAF domain-like"/>
    <property type="match status" value="1"/>
</dbReference>
<feature type="domain" description="GAF" evidence="1">
    <location>
        <begin position="26"/>
        <end position="168"/>
    </location>
</feature>
<dbReference type="HOGENOM" id="CLU_000445_11_32_6"/>
<feature type="domain" description="GGDEF" evidence="2">
    <location>
        <begin position="155"/>
        <end position="312"/>
    </location>
</feature>
<dbReference type="EMBL" id="CP009888">
    <property type="protein sequence ID" value="AIY64830.1"/>
    <property type="molecule type" value="Genomic_DNA"/>
</dbReference>
<dbReference type="SMART" id="SM00267">
    <property type="entry name" value="GGDEF"/>
    <property type="match status" value="1"/>
</dbReference>
<dbReference type="InterPro" id="IPR029016">
    <property type="entry name" value="GAF-like_dom_sf"/>
</dbReference>
<dbReference type="RefSeq" id="WP_038640159.1">
    <property type="nucleotide sequence ID" value="NZ_CP009888.1"/>
</dbReference>
<organism evidence="3 4">
    <name type="scientific">Pseudoalteromonas piratica</name>
    <dbReference type="NCBI Taxonomy" id="1348114"/>
    <lineage>
        <taxon>Bacteria</taxon>
        <taxon>Pseudomonadati</taxon>
        <taxon>Pseudomonadota</taxon>
        <taxon>Gammaproteobacteria</taxon>
        <taxon>Alteromonadales</taxon>
        <taxon>Pseudoalteromonadaceae</taxon>
        <taxon>Pseudoalteromonas</taxon>
    </lineage>
</organism>
<sequence length="312" mass="34876">MLPPDSSANENIRIKTLQSLNVLDTPAEERLDRITQIAANMFDVPIALVSLVDSERQWFKSCIGLEVSETARDISFCGHAILSDKAFVVNNTLDDSRFADNPLVTGEPFIRFYAGIPLAHENGERLGTLCIIDTKPRDFSTDDIALLRELAVLVELELVHKINYTMDEVTGLSNKAGFKLLAPVSLKVCQKLNLKVSVVYLFMKGLLSIQHDTEKYNDFLRSAAKVFKTNFRATDLIAHYDENGFVALVSNANKANTQVKIDSLVKQLNQLSYTKGNELQVEFITGVIDSSPFCDIDELIFNAFLKLHEQLS</sequence>
<dbReference type="SMART" id="SM00065">
    <property type="entry name" value="GAF"/>
    <property type="match status" value="1"/>
</dbReference>
<dbReference type="Proteomes" id="UP000030341">
    <property type="component" value="Chromosome 1"/>
</dbReference>